<dbReference type="EMBL" id="JBHUIX010000002">
    <property type="protein sequence ID" value="MFD2172690.1"/>
    <property type="molecule type" value="Genomic_DNA"/>
</dbReference>
<protein>
    <recommendedName>
        <fullName evidence="4">Flagellar hook-length control protein</fullName>
    </recommendedName>
</protein>
<feature type="transmembrane region" description="Helical" evidence="1">
    <location>
        <begin position="25"/>
        <end position="46"/>
    </location>
</feature>
<accession>A0ABW5A3W6</accession>
<keyword evidence="3" id="KW-1185">Reference proteome</keyword>
<gene>
    <name evidence="2" type="ORF">ACFSM0_01170</name>
</gene>
<organism evidence="2 3">
    <name type="scientific">Rhodobacter lacus</name>
    <dbReference type="NCBI Taxonomy" id="1641972"/>
    <lineage>
        <taxon>Bacteria</taxon>
        <taxon>Pseudomonadati</taxon>
        <taxon>Pseudomonadota</taxon>
        <taxon>Alphaproteobacteria</taxon>
        <taxon>Rhodobacterales</taxon>
        <taxon>Rhodobacter group</taxon>
        <taxon>Rhodobacter</taxon>
    </lineage>
</organism>
<reference evidence="3" key="1">
    <citation type="journal article" date="2019" name="Int. J. Syst. Evol. Microbiol.">
        <title>The Global Catalogue of Microorganisms (GCM) 10K type strain sequencing project: providing services to taxonomists for standard genome sequencing and annotation.</title>
        <authorList>
            <consortium name="The Broad Institute Genomics Platform"/>
            <consortium name="The Broad Institute Genome Sequencing Center for Infectious Disease"/>
            <person name="Wu L."/>
            <person name="Ma J."/>
        </authorList>
    </citation>
    <scope>NUCLEOTIDE SEQUENCE [LARGE SCALE GENOMIC DNA]</scope>
    <source>
        <strain evidence="3">CCUG 55131</strain>
    </source>
</reference>
<comment type="caution">
    <text evidence="2">The sequence shown here is derived from an EMBL/GenBank/DDBJ whole genome shotgun (WGS) entry which is preliminary data.</text>
</comment>
<evidence type="ECO:0000313" key="3">
    <source>
        <dbReference type="Proteomes" id="UP001597413"/>
    </source>
</evidence>
<evidence type="ECO:0000256" key="1">
    <source>
        <dbReference type="SAM" id="Phobius"/>
    </source>
</evidence>
<evidence type="ECO:0000313" key="2">
    <source>
        <dbReference type="EMBL" id="MFD2172690.1"/>
    </source>
</evidence>
<dbReference type="Proteomes" id="UP001597413">
    <property type="component" value="Unassembled WGS sequence"/>
</dbReference>
<keyword evidence="1" id="KW-0812">Transmembrane</keyword>
<evidence type="ECO:0008006" key="4">
    <source>
        <dbReference type="Google" id="ProtNLM"/>
    </source>
</evidence>
<dbReference type="RefSeq" id="WP_377385930.1">
    <property type="nucleotide sequence ID" value="NZ_JBHUIX010000002.1"/>
</dbReference>
<proteinExistence type="predicted"/>
<sequence>MQHRETLAAGLCLGLALWIASRGGWLLAVLGLGLAVLCGAWALLAWRRTRFARPVAAPGVVDLDEGRIGYYGSGGATLGGYMALADLIEIRLLHLNGAPCWRLKSRDGQALLIPVAAAGAEKLFDAFATLPGIELGRLSAALSSRIAAQSLWQRRD</sequence>
<keyword evidence="1" id="KW-1133">Transmembrane helix</keyword>
<keyword evidence="1" id="KW-0472">Membrane</keyword>
<name>A0ABW5A3W6_9RHOB</name>